<evidence type="ECO:0000313" key="1">
    <source>
        <dbReference type="EMBL" id="AIT11026.1"/>
    </source>
</evidence>
<dbReference type="KEGG" id="lst:LSS_22715"/>
<dbReference type="STRING" id="758847.LSS_22715"/>
<reference evidence="1 2" key="1">
    <citation type="journal article" date="2012" name="Gene">
        <title>Sequence of Leptospira santarosai serovar Shermani genome and prediction of virulence-associated genes.</title>
        <authorList>
            <person name="Chou L.F."/>
            <person name="Chen Y.T."/>
            <person name="Lu C.W."/>
            <person name="Ko Y.C."/>
            <person name="Tang C.Y."/>
            <person name="Pan M.J."/>
            <person name="Tian Y.C."/>
            <person name="Chiu C.H."/>
            <person name="Hung C.C."/>
            <person name="Yang C.W."/>
        </authorList>
    </citation>
    <scope>NUCLEOTIDE SEQUENCE [LARGE SCALE GENOMIC DNA]</scope>
    <source>
        <strain evidence="1">LT 821</strain>
    </source>
</reference>
<proteinExistence type="predicted"/>
<evidence type="ECO:0000313" key="2">
    <source>
        <dbReference type="Proteomes" id="UP000035800"/>
    </source>
</evidence>
<dbReference type="AlphaFoldDB" id="A0A097ESW8"/>
<reference evidence="1 2" key="2">
    <citation type="journal article" date="2014" name="Emerg. Microbes Infect.">
        <title>Potential impact on kidney infection: a whole-genome analysis of Leptospira santarosai serovar Shermani.</title>
        <authorList>
            <person name="Chou L.F."/>
            <person name="Chen T.W."/>
            <person name="Ko Y.C."/>
            <person name="Pan M.J."/>
            <person name="Tian Y.C."/>
            <person name="Chiu C.H."/>
            <person name="Tang P."/>
            <person name="Hung C.C."/>
            <person name="Yang C.W."/>
        </authorList>
    </citation>
    <scope>NUCLEOTIDE SEQUENCE</scope>
    <source>
        <strain evidence="1 2">LT 821</strain>
    </source>
</reference>
<sequence length="51" mass="6020">MFVSECVEIKKINRILEYTKIKMKKKLPGLSAPQNLRCWELIVERTVKKSV</sequence>
<gene>
    <name evidence="1" type="ORF">LSS_22715</name>
</gene>
<dbReference type="Proteomes" id="UP000035800">
    <property type="component" value="Chromosome I"/>
</dbReference>
<name>A0A097ESW8_9LEPT</name>
<organism evidence="1 2">
    <name type="scientific">Leptospira santarosai serovar Shermani str. LT 821</name>
    <dbReference type="NCBI Taxonomy" id="758847"/>
    <lineage>
        <taxon>Bacteria</taxon>
        <taxon>Pseudomonadati</taxon>
        <taxon>Spirochaetota</taxon>
        <taxon>Spirochaetia</taxon>
        <taxon>Leptospirales</taxon>
        <taxon>Leptospiraceae</taxon>
        <taxon>Leptospira</taxon>
    </lineage>
</organism>
<accession>A0A097ESW8</accession>
<protein>
    <submittedName>
        <fullName evidence="1">Uncharacterized protein</fullName>
    </submittedName>
</protein>
<dbReference type="EMBL" id="CP006694">
    <property type="protein sequence ID" value="AIT11026.1"/>
    <property type="molecule type" value="Genomic_DNA"/>
</dbReference>